<evidence type="ECO:0000313" key="3">
    <source>
        <dbReference type="Ensembl" id="ENSCSEP00000005801.1"/>
    </source>
</evidence>
<dbReference type="GO" id="GO:0042981">
    <property type="term" value="P:regulation of apoptotic process"/>
    <property type="evidence" value="ECO:0007669"/>
    <property type="project" value="InterPro"/>
</dbReference>
<dbReference type="FunCoup" id="A0A3P8UYE8">
    <property type="interactions" value="814"/>
</dbReference>
<dbReference type="InterPro" id="IPR011029">
    <property type="entry name" value="DEATH-like_dom_sf"/>
</dbReference>
<dbReference type="PROSITE" id="PS50209">
    <property type="entry name" value="CARD"/>
    <property type="match status" value="1"/>
</dbReference>
<dbReference type="Proteomes" id="UP000265120">
    <property type="component" value="Chromosome 8"/>
</dbReference>
<dbReference type="GO" id="GO:0002020">
    <property type="term" value="F:protease binding"/>
    <property type="evidence" value="ECO:0007669"/>
    <property type="project" value="InterPro"/>
</dbReference>
<evidence type="ECO:0000259" key="2">
    <source>
        <dbReference type="PROSITE" id="PS50209"/>
    </source>
</evidence>
<evidence type="ECO:0000259" key="1">
    <source>
        <dbReference type="PROSITE" id="PS50017"/>
    </source>
</evidence>
<dbReference type="AlphaFoldDB" id="A0A3P8UYE8"/>
<dbReference type="InterPro" id="IPR037939">
    <property type="entry name" value="CRADD"/>
</dbReference>
<dbReference type="Ensembl" id="ENSCSET00000005864.1">
    <property type="protein sequence ID" value="ENSCSEP00000005801.1"/>
    <property type="gene ID" value="ENSCSEG00000003750.1"/>
</dbReference>
<dbReference type="Gene3D" id="1.10.533.10">
    <property type="entry name" value="Death Domain, Fas"/>
    <property type="match status" value="2"/>
</dbReference>
<protein>
    <submittedName>
        <fullName evidence="3">CASP2 and RIPK1 domain containing adaptor with death domain</fullName>
    </submittedName>
</protein>
<dbReference type="GO" id="GO:0070513">
    <property type="term" value="F:death domain binding"/>
    <property type="evidence" value="ECO:0007669"/>
    <property type="project" value="InterPro"/>
</dbReference>
<dbReference type="InterPro" id="IPR001315">
    <property type="entry name" value="CARD"/>
</dbReference>
<keyword evidence="4" id="KW-1185">Reference proteome</keyword>
<proteinExistence type="predicted"/>
<name>A0A3P8UYE8_CYNSE</name>
<feature type="domain" description="CARD" evidence="2">
    <location>
        <begin position="1"/>
        <end position="78"/>
    </location>
</feature>
<sequence length="201" mass="22709">MDPAHRALLQKHRVALATELLVSDHIVPYLYQEQILTDSQVEDIESQSTNKRKVFRLLDLLPNRGPLAFSCFLRSLDDFSWVRERLLQELETEPGPPGPALTGVPSLPDVILQKVPSDRELSRVAARLGSSWELVLLDLGLSSEDLFRCQSDYVHNSQGAALDGLIQWRRRGGKKATFKRLLESLQAADVHPSVLQDVFRF</sequence>
<dbReference type="SUPFAM" id="SSF47986">
    <property type="entry name" value="DEATH domain"/>
    <property type="match status" value="2"/>
</dbReference>
<dbReference type="GO" id="GO:0007165">
    <property type="term" value="P:signal transduction"/>
    <property type="evidence" value="ECO:0007669"/>
    <property type="project" value="InterPro"/>
</dbReference>
<feature type="domain" description="Death" evidence="1">
    <location>
        <begin position="117"/>
        <end position="189"/>
    </location>
</feature>
<reference evidence="3" key="2">
    <citation type="submission" date="2025-08" db="UniProtKB">
        <authorList>
            <consortium name="Ensembl"/>
        </authorList>
    </citation>
    <scope>IDENTIFICATION</scope>
</reference>
<dbReference type="PROSITE" id="PS50017">
    <property type="entry name" value="DEATH_DOMAIN"/>
    <property type="match status" value="1"/>
</dbReference>
<dbReference type="PANTHER" id="PTHR15034">
    <property type="entry name" value="DEATH DOMAIN-CONTAINING PROTEIN CRADD"/>
    <property type="match status" value="1"/>
</dbReference>
<dbReference type="SMART" id="SM00114">
    <property type="entry name" value="CARD"/>
    <property type="match status" value="1"/>
</dbReference>
<reference evidence="3" key="3">
    <citation type="submission" date="2025-09" db="UniProtKB">
        <authorList>
            <consortium name="Ensembl"/>
        </authorList>
    </citation>
    <scope>IDENTIFICATION</scope>
</reference>
<dbReference type="OMA" id="GPEWECI"/>
<dbReference type="InParanoid" id="A0A3P8UYE8"/>
<organism evidence="3 4">
    <name type="scientific">Cynoglossus semilaevis</name>
    <name type="common">Tongue sole</name>
    <dbReference type="NCBI Taxonomy" id="244447"/>
    <lineage>
        <taxon>Eukaryota</taxon>
        <taxon>Metazoa</taxon>
        <taxon>Chordata</taxon>
        <taxon>Craniata</taxon>
        <taxon>Vertebrata</taxon>
        <taxon>Euteleostomi</taxon>
        <taxon>Actinopterygii</taxon>
        <taxon>Neopterygii</taxon>
        <taxon>Teleostei</taxon>
        <taxon>Neoteleostei</taxon>
        <taxon>Acanthomorphata</taxon>
        <taxon>Carangaria</taxon>
        <taxon>Pleuronectiformes</taxon>
        <taxon>Pleuronectoidei</taxon>
        <taxon>Cynoglossidae</taxon>
        <taxon>Cynoglossinae</taxon>
        <taxon>Cynoglossus</taxon>
    </lineage>
</organism>
<dbReference type="PANTHER" id="PTHR15034:SF5">
    <property type="entry name" value="DEATH DOMAIN-CONTAINING PROTEIN CRADD"/>
    <property type="match status" value="1"/>
</dbReference>
<dbReference type="GeneTree" id="ENSGT00390000014448"/>
<dbReference type="Pfam" id="PF00619">
    <property type="entry name" value="CARD"/>
    <property type="match status" value="1"/>
</dbReference>
<accession>A0A3P8UYE8</accession>
<dbReference type="Pfam" id="PF00531">
    <property type="entry name" value="Death"/>
    <property type="match status" value="1"/>
</dbReference>
<dbReference type="InterPro" id="IPR000488">
    <property type="entry name" value="Death_dom"/>
</dbReference>
<reference evidence="3 4" key="1">
    <citation type="journal article" date="2014" name="Nat. Genet.">
        <title>Whole-genome sequence of a flatfish provides insights into ZW sex chromosome evolution and adaptation to a benthic lifestyle.</title>
        <authorList>
            <person name="Chen S."/>
            <person name="Zhang G."/>
            <person name="Shao C."/>
            <person name="Huang Q."/>
            <person name="Liu G."/>
            <person name="Zhang P."/>
            <person name="Song W."/>
            <person name="An N."/>
            <person name="Chalopin D."/>
            <person name="Volff J.N."/>
            <person name="Hong Y."/>
            <person name="Li Q."/>
            <person name="Sha Z."/>
            <person name="Zhou H."/>
            <person name="Xie M."/>
            <person name="Yu Q."/>
            <person name="Liu Y."/>
            <person name="Xiang H."/>
            <person name="Wang N."/>
            <person name="Wu K."/>
            <person name="Yang C."/>
            <person name="Zhou Q."/>
            <person name="Liao X."/>
            <person name="Yang L."/>
            <person name="Hu Q."/>
            <person name="Zhang J."/>
            <person name="Meng L."/>
            <person name="Jin L."/>
            <person name="Tian Y."/>
            <person name="Lian J."/>
            <person name="Yang J."/>
            <person name="Miao G."/>
            <person name="Liu S."/>
            <person name="Liang Z."/>
            <person name="Yan F."/>
            <person name="Li Y."/>
            <person name="Sun B."/>
            <person name="Zhang H."/>
            <person name="Zhang J."/>
            <person name="Zhu Y."/>
            <person name="Du M."/>
            <person name="Zhao Y."/>
            <person name="Schartl M."/>
            <person name="Tang Q."/>
            <person name="Wang J."/>
        </authorList>
    </citation>
    <scope>NUCLEOTIDE SEQUENCE</scope>
</reference>
<evidence type="ECO:0000313" key="4">
    <source>
        <dbReference type="Proteomes" id="UP000265120"/>
    </source>
</evidence>